<evidence type="ECO:0000313" key="2">
    <source>
        <dbReference type="EMBL" id="ALO42047.1"/>
    </source>
</evidence>
<dbReference type="STRING" id="161398.PP2015_1543"/>
<dbReference type="PATRIC" id="fig|161398.10.peg.1567"/>
<evidence type="ECO:0000256" key="1">
    <source>
        <dbReference type="SAM" id="Phobius"/>
    </source>
</evidence>
<keyword evidence="1" id="KW-0472">Membrane</keyword>
<feature type="transmembrane region" description="Helical" evidence="1">
    <location>
        <begin position="94"/>
        <end position="116"/>
    </location>
</feature>
<proteinExistence type="predicted"/>
<keyword evidence="3" id="KW-1185">Reference proteome</keyword>
<dbReference type="Proteomes" id="UP000061457">
    <property type="component" value="Chromosome I"/>
</dbReference>
<accession>A0A0S2K1U8</accession>
<keyword evidence="1" id="KW-1133">Transmembrane helix</keyword>
<gene>
    <name evidence="2" type="ORF">PP2015_1543</name>
</gene>
<feature type="transmembrane region" description="Helical" evidence="1">
    <location>
        <begin position="36"/>
        <end position="53"/>
    </location>
</feature>
<protein>
    <submittedName>
        <fullName evidence="2">Uncharacterized protein</fullName>
    </submittedName>
</protein>
<dbReference type="KEGG" id="pphe:PP2015_1543"/>
<organism evidence="2 3">
    <name type="scientific">Pseudoalteromonas phenolica</name>
    <dbReference type="NCBI Taxonomy" id="161398"/>
    <lineage>
        <taxon>Bacteria</taxon>
        <taxon>Pseudomonadati</taxon>
        <taxon>Pseudomonadota</taxon>
        <taxon>Gammaproteobacteria</taxon>
        <taxon>Alteromonadales</taxon>
        <taxon>Pseudoalteromonadaceae</taxon>
        <taxon>Pseudoalteromonas</taxon>
    </lineage>
</organism>
<dbReference type="AlphaFoldDB" id="A0A0S2K1U8"/>
<reference evidence="2 3" key="1">
    <citation type="submission" date="2015-11" db="EMBL/GenBank/DDBJ databases">
        <authorList>
            <person name="Zhang Y."/>
            <person name="Guo Z."/>
        </authorList>
    </citation>
    <scope>NUCLEOTIDE SEQUENCE [LARGE SCALE GENOMIC DNA]</scope>
    <source>
        <strain evidence="2 3">KCTC 12086</strain>
    </source>
</reference>
<dbReference type="EMBL" id="CP013187">
    <property type="protein sequence ID" value="ALO42047.1"/>
    <property type="molecule type" value="Genomic_DNA"/>
</dbReference>
<name>A0A0S2K1U8_9GAMM</name>
<sequence length="123" mass="14473">MGNLFLKEKENWWAWLLWSLIGASLSFYSSYVTEQVHYLFIPASFLLFGLTWWMNYSKRYEFSRAFKVLLFVGSISFAPLLYTQNYALDELTKLFVDTGFVFLSLTLVSLMGALIAKRPKQYY</sequence>
<evidence type="ECO:0000313" key="3">
    <source>
        <dbReference type="Proteomes" id="UP000061457"/>
    </source>
</evidence>
<feature type="transmembrane region" description="Helical" evidence="1">
    <location>
        <begin position="65"/>
        <end position="82"/>
    </location>
</feature>
<keyword evidence="1" id="KW-0812">Transmembrane</keyword>
<dbReference type="OrthoDB" id="5596796at2"/>
<dbReference type="RefSeq" id="WP_058029733.1">
    <property type="nucleotide sequence ID" value="NZ_CP013187.1"/>
</dbReference>
<feature type="transmembrane region" description="Helical" evidence="1">
    <location>
        <begin position="12"/>
        <end position="30"/>
    </location>
</feature>